<keyword evidence="4" id="KW-1185">Reference proteome</keyword>
<evidence type="ECO:0000256" key="1">
    <source>
        <dbReference type="SAM" id="MobiDB-lite"/>
    </source>
</evidence>
<sequence length="389" mass="42033">MNNCTVAFVLALFCLPFFQPGDAEAGQSYYYEPQPDPGPNPDPDPEPLSECQVTADLLLQACHADISDDYSTTLANCNNLALDADRAACMTSAEEAQLEGQAACTEQSDARQDACELLGESRYDPDPLLDPAITFVAPDEVGASVDPNPYISLVSGHTYVLQAGEDGEETVVVHVTDQSVDIQGVACRVVVDIVLTLEEDEDNGGAQYIPEEWTDDWYAQDEAGNVYYCGELSRNYEDGRLSNLDGSFEAGKAFAKSGVLIRAQPVVDQAHRQEFALGEAEDIVQYVNLMATPTEENEAFPCEGNCLKTLDFTPLEPDSSEFKYYLAGVGFVLAEAMEDGELTGEREALVCVGDSLAVLESEACGFEDPGVLLEALCQLSPDVFCSDEP</sequence>
<name>A0ABY5GN74_9GAMM</name>
<feature type="signal peptide" evidence="2">
    <location>
        <begin position="1"/>
        <end position="25"/>
    </location>
</feature>
<accession>A0ABY5GN74</accession>
<evidence type="ECO:0000313" key="3">
    <source>
        <dbReference type="EMBL" id="UTV30555.1"/>
    </source>
</evidence>
<feature type="chain" id="PRO_5045150164" evidence="2">
    <location>
        <begin position="26"/>
        <end position="389"/>
    </location>
</feature>
<protein>
    <submittedName>
        <fullName evidence="3">Uncharacterized protein</fullName>
    </submittedName>
</protein>
<organism evidence="3 4">
    <name type="scientific">Photobacterium atrarenae</name>
    <dbReference type="NCBI Taxonomy" id="865757"/>
    <lineage>
        <taxon>Bacteria</taxon>
        <taxon>Pseudomonadati</taxon>
        <taxon>Pseudomonadota</taxon>
        <taxon>Gammaproteobacteria</taxon>
        <taxon>Vibrionales</taxon>
        <taxon>Vibrionaceae</taxon>
        <taxon>Photobacterium</taxon>
    </lineage>
</organism>
<dbReference type="RefSeq" id="WP_255391915.1">
    <property type="nucleotide sequence ID" value="NZ_CP101509.1"/>
</dbReference>
<gene>
    <name evidence="3" type="ORF">NNL38_18495</name>
</gene>
<reference evidence="3" key="1">
    <citation type="submission" date="2022-07" db="EMBL/GenBank/DDBJ databases">
        <title>Genome sequencing of Photobacterium atrarenae GJH2-4.</title>
        <authorList>
            <person name="Park S.-J."/>
        </authorList>
    </citation>
    <scope>NUCLEOTIDE SEQUENCE</scope>
    <source>
        <strain evidence="3">GJH2-4</strain>
    </source>
</reference>
<feature type="region of interest" description="Disordered" evidence="1">
    <location>
        <begin position="26"/>
        <end position="49"/>
    </location>
</feature>
<keyword evidence="2" id="KW-0732">Signal</keyword>
<dbReference type="Proteomes" id="UP001057998">
    <property type="component" value="Chromosome 2"/>
</dbReference>
<evidence type="ECO:0000313" key="4">
    <source>
        <dbReference type="Proteomes" id="UP001057998"/>
    </source>
</evidence>
<proteinExistence type="predicted"/>
<dbReference type="EMBL" id="CP101509">
    <property type="protein sequence ID" value="UTV30555.1"/>
    <property type="molecule type" value="Genomic_DNA"/>
</dbReference>
<evidence type="ECO:0000256" key="2">
    <source>
        <dbReference type="SAM" id="SignalP"/>
    </source>
</evidence>